<dbReference type="SUPFAM" id="SSF46785">
    <property type="entry name" value="Winged helix' DNA-binding domain"/>
    <property type="match status" value="1"/>
</dbReference>
<dbReference type="Gene3D" id="1.10.10.10">
    <property type="entry name" value="Winged helix-like DNA-binding domain superfamily/Winged helix DNA-binding domain"/>
    <property type="match status" value="1"/>
</dbReference>
<dbReference type="EMBL" id="FNBS01000121">
    <property type="protein sequence ID" value="SDG71435.1"/>
    <property type="molecule type" value="Genomic_DNA"/>
</dbReference>
<gene>
    <name evidence="1" type="ORF">SAMN04244560_02807</name>
</gene>
<keyword evidence="1" id="KW-0238">DNA-binding</keyword>
<dbReference type="RefSeq" id="WP_430515459.1">
    <property type="nucleotide sequence ID" value="NZ_FNBS01000121.1"/>
</dbReference>
<proteinExistence type="predicted"/>
<dbReference type="InterPro" id="IPR036390">
    <property type="entry name" value="WH_DNA-bd_sf"/>
</dbReference>
<dbReference type="Proteomes" id="UP000183404">
    <property type="component" value="Unassembled WGS sequence"/>
</dbReference>
<protein>
    <submittedName>
        <fullName evidence="1">Winged helix-turn-helix DNA-binding</fullName>
    </submittedName>
</protein>
<dbReference type="InterPro" id="IPR036388">
    <property type="entry name" value="WH-like_DNA-bd_sf"/>
</dbReference>
<name>A0A1I1Z7A9_THETY</name>
<dbReference type="GO" id="GO:0003677">
    <property type="term" value="F:DNA binding"/>
    <property type="evidence" value="ECO:0007669"/>
    <property type="project" value="UniProtKB-KW"/>
</dbReference>
<evidence type="ECO:0000313" key="1">
    <source>
        <dbReference type="EMBL" id="SDG71435.1"/>
    </source>
</evidence>
<dbReference type="AlphaFoldDB" id="A0A1I1Z7A9"/>
<reference evidence="1 2" key="1">
    <citation type="submission" date="2016-10" db="EMBL/GenBank/DDBJ databases">
        <authorList>
            <person name="de Groot N.N."/>
        </authorList>
    </citation>
    <scope>NUCLEOTIDE SEQUENCE [LARGE SCALE GENOMIC DNA]</scope>
    <source>
        <strain evidence="1 2">DSM 569</strain>
    </source>
</reference>
<accession>A0A1I1Z7A9</accession>
<dbReference type="Pfam" id="PF13412">
    <property type="entry name" value="HTH_24"/>
    <property type="match status" value="1"/>
</dbReference>
<sequence length="44" mass="5158">MDKTMKIIELLQENSRLTEKQIVVALGLTEEEVRNTIKELEDKK</sequence>
<organism evidence="1 2">
    <name type="scientific">Thermoanaerobacter thermohydrosulfuricus</name>
    <name type="common">Clostridium thermohydrosulfuricum</name>
    <dbReference type="NCBI Taxonomy" id="1516"/>
    <lineage>
        <taxon>Bacteria</taxon>
        <taxon>Bacillati</taxon>
        <taxon>Bacillota</taxon>
        <taxon>Clostridia</taxon>
        <taxon>Thermoanaerobacterales</taxon>
        <taxon>Thermoanaerobacteraceae</taxon>
        <taxon>Thermoanaerobacter</taxon>
    </lineage>
</organism>
<evidence type="ECO:0000313" key="2">
    <source>
        <dbReference type="Proteomes" id="UP000183404"/>
    </source>
</evidence>